<keyword evidence="4" id="KW-1185">Reference proteome</keyword>
<accession>A0A4Q7KWP7</accession>
<dbReference type="EMBL" id="SGWQ01000003">
    <property type="protein sequence ID" value="RZS41016.1"/>
    <property type="molecule type" value="Genomic_DNA"/>
</dbReference>
<evidence type="ECO:0000259" key="2">
    <source>
        <dbReference type="Pfam" id="PF26571"/>
    </source>
</evidence>
<sequence length="238" mass="24733">MTAVIPRMAGRHRKPPKKLIDWKVPAGLGVTVAAGLAVTVSLTSGSELPTQDTAARIAVEPGPTVPPTTAELPVTTQVPIPTTAPVPMVAPPPSSTTTTRVPTTTTTPPKPSPRPRTAGKACGTTLDGVQSHVAQVGNHIATMFGVDDIGGRAARGGASDHPSGLALDFMVDTAKGNLIANYILANQKAFGVTYVIWRQRYNDGSGWSTMEDRGGATANHFDHVHVSFRSGAKVSVTC</sequence>
<name>A0A4Q7KWP7_9PSEU</name>
<reference evidence="3 4" key="1">
    <citation type="submission" date="2019-02" db="EMBL/GenBank/DDBJ databases">
        <title>Genomic Encyclopedia of Type Strains, Phase IV (KMG-IV): sequencing the most valuable type-strain genomes for metagenomic binning, comparative biology and taxonomic classification.</title>
        <authorList>
            <person name="Goeker M."/>
        </authorList>
    </citation>
    <scope>NUCLEOTIDE SEQUENCE [LARGE SCALE GENOMIC DNA]</scope>
    <source>
        <strain evidence="3 4">DSM 101727</strain>
    </source>
</reference>
<comment type="caution">
    <text evidence="3">The sequence shown here is derived from an EMBL/GenBank/DDBJ whole genome shotgun (WGS) entry which is preliminary data.</text>
</comment>
<feature type="region of interest" description="Disordered" evidence="1">
    <location>
        <begin position="80"/>
        <end position="120"/>
    </location>
</feature>
<dbReference type="InterPro" id="IPR058593">
    <property type="entry name" value="ARB_07466-like_C"/>
</dbReference>
<dbReference type="Pfam" id="PF26571">
    <property type="entry name" value="VldE"/>
    <property type="match status" value="1"/>
</dbReference>
<evidence type="ECO:0000313" key="4">
    <source>
        <dbReference type="Proteomes" id="UP000294257"/>
    </source>
</evidence>
<protein>
    <recommendedName>
        <fullName evidence="2">ARB-07466-like C-terminal domain-containing protein</fullName>
    </recommendedName>
</protein>
<feature type="compositionally biased region" description="Low complexity" evidence="1">
    <location>
        <begin position="95"/>
        <end position="107"/>
    </location>
</feature>
<dbReference type="AlphaFoldDB" id="A0A4Q7KWP7"/>
<feature type="domain" description="ARB-07466-like C-terminal" evidence="2">
    <location>
        <begin position="127"/>
        <end position="221"/>
    </location>
</feature>
<evidence type="ECO:0000313" key="3">
    <source>
        <dbReference type="EMBL" id="RZS41016.1"/>
    </source>
</evidence>
<organism evidence="3 4">
    <name type="scientific">Herbihabitans rhizosphaerae</name>
    <dbReference type="NCBI Taxonomy" id="1872711"/>
    <lineage>
        <taxon>Bacteria</taxon>
        <taxon>Bacillati</taxon>
        <taxon>Actinomycetota</taxon>
        <taxon>Actinomycetes</taxon>
        <taxon>Pseudonocardiales</taxon>
        <taxon>Pseudonocardiaceae</taxon>
        <taxon>Herbihabitans</taxon>
    </lineage>
</organism>
<evidence type="ECO:0000256" key="1">
    <source>
        <dbReference type="SAM" id="MobiDB-lite"/>
    </source>
</evidence>
<dbReference type="Proteomes" id="UP000294257">
    <property type="component" value="Unassembled WGS sequence"/>
</dbReference>
<gene>
    <name evidence="3" type="ORF">EV193_103334</name>
</gene>
<proteinExistence type="predicted"/>
<feature type="compositionally biased region" description="Pro residues" evidence="1">
    <location>
        <begin position="82"/>
        <end position="94"/>
    </location>
</feature>